<keyword evidence="7 11" id="KW-0472">Membrane</keyword>
<evidence type="ECO:0000256" key="7">
    <source>
        <dbReference type="ARBA" id="ARBA00023136"/>
    </source>
</evidence>
<dbReference type="PROSITE" id="PS50835">
    <property type="entry name" value="IG_LIKE"/>
    <property type="match status" value="1"/>
</dbReference>
<dbReference type="InterPro" id="IPR050199">
    <property type="entry name" value="IgHV"/>
</dbReference>
<keyword evidence="3" id="KW-1003">Cell membrane</keyword>
<evidence type="ECO:0000256" key="2">
    <source>
        <dbReference type="ARBA" id="ARBA00004613"/>
    </source>
</evidence>
<keyword evidence="4" id="KW-0964">Secreted</keyword>
<dbReference type="Pfam" id="PF07686">
    <property type="entry name" value="V-set"/>
    <property type="match status" value="1"/>
</dbReference>
<comment type="caution">
    <text evidence="14">The sequence shown here is derived from an EMBL/GenBank/DDBJ whole genome shotgun (WGS) entry which is preliminary data.</text>
</comment>
<keyword evidence="12" id="KW-0732">Signal</keyword>
<accession>A0AAW0HFE3</accession>
<dbReference type="EMBL" id="JBBHLL010000523">
    <property type="protein sequence ID" value="KAK7801071.1"/>
    <property type="molecule type" value="Genomic_DNA"/>
</dbReference>
<feature type="transmembrane region" description="Helical" evidence="11">
    <location>
        <begin position="152"/>
        <end position="172"/>
    </location>
</feature>
<dbReference type="AlphaFoldDB" id="A0AAW0HFE3"/>
<dbReference type="SMART" id="SM00406">
    <property type="entry name" value="IGv"/>
    <property type="match status" value="1"/>
</dbReference>
<dbReference type="FunFam" id="2.60.40.10:FF:001142">
    <property type="entry name" value="Immunoglobulin heavy variable 5-15"/>
    <property type="match status" value="1"/>
</dbReference>
<protein>
    <recommendedName>
        <fullName evidence="13">Ig-like domain-containing protein</fullName>
    </recommendedName>
</protein>
<evidence type="ECO:0000256" key="12">
    <source>
        <dbReference type="SAM" id="SignalP"/>
    </source>
</evidence>
<dbReference type="GO" id="GO:0019814">
    <property type="term" value="C:immunoglobulin complex"/>
    <property type="evidence" value="ECO:0007669"/>
    <property type="project" value="UniProtKB-KW"/>
</dbReference>
<dbReference type="Proteomes" id="UP001488838">
    <property type="component" value="Unassembled WGS sequence"/>
</dbReference>
<sequence length="245" mass="27646">MDLWLIMVSFVLILKEFFVFTGVQCEVQLLESGGGLAKPGKSLKLSCAASGFTFSDYYMDWFRQAPGKGLEWVARINKNGGSTWYTDAVKGRFTIYRDNAKNTLYLEMSSLKSEDTAMYYCTRDTVSECYCELPQVKLQETRHRLIKLSHSFSLTSTVIGYFITSLGLNLTAPREVPRKPYDHHLLFCLLINQMTVILSSVLSVCLCYFTAHTDTMPQVHLNEIGPVQVQPSYTLSLTCTVSGFS</sequence>
<feature type="signal peptide" evidence="12">
    <location>
        <begin position="1"/>
        <end position="25"/>
    </location>
</feature>
<evidence type="ECO:0000259" key="13">
    <source>
        <dbReference type="PROSITE" id="PS50835"/>
    </source>
</evidence>
<evidence type="ECO:0000256" key="11">
    <source>
        <dbReference type="SAM" id="Phobius"/>
    </source>
</evidence>
<keyword evidence="9" id="KW-0393">Immunoglobulin domain</keyword>
<keyword evidence="11" id="KW-0812">Transmembrane</keyword>
<keyword evidence="15" id="KW-1185">Reference proteome</keyword>
<feature type="domain" description="Ig-like" evidence="13">
    <location>
        <begin position="40"/>
        <end position="122"/>
    </location>
</feature>
<evidence type="ECO:0000313" key="15">
    <source>
        <dbReference type="Proteomes" id="UP001488838"/>
    </source>
</evidence>
<dbReference type="GO" id="GO:0005886">
    <property type="term" value="C:plasma membrane"/>
    <property type="evidence" value="ECO:0007669"/>
    <property type="project" value="UniProtKB-SubCell"/>
</dbReference>
<evidence type="ECO:0000256" key="9">
    <source>
        <dbReference type="ARBA" id="ARBA00023319"/>
    </source>
</evidence>
<evidence type="ECO:0000256" key="8">
    <source>
        <dbReference type="ARBA" id="ARBA00023157"/>
    </source>
</evidence>
<comment type="subcellular location">
    <subcellularLocation>
        <location evidence="1">Cell membrane</location>
    </subcellularLocation>
    <subcellularLocation>
        <location evidence="2">Secreted</location>
    </subcellularLocation>
</comment>
<keyword evidence="11" id="KW-1133">Transmembrane helix</keyword>
<evidence type="ECO:0000256" key="4">
    <source>
        <dbReference type="ARBA" id="ARBA00022525"/>
    </source>
</evidence>
<evidence type="ECO:0000256" key="5">
    <source>
        <dbReference type="ARBA" id="ARBA00022859"/>
    </source>
</evidence>
<feature type="chain" id="PRO_5043979243" description="Ig-like domain-containing protein" evidence="12">
    <location>
        <begin position="26"/>
        <end position="245"/>
    </location>
</feature>
<gene>
    <name evidence="14" type="ORF">U0070_006406</name>
</gene>
<evidence type="ECO:0000256" key="1">
    <source>
        <dbReference type="ARBA" id="ARBA00004236"/>
    </source>
</evidence>
<keyword evidence="6" id="KW-1064">Adaptive immunity</keyword>
<evidence type="ECO:0000256" key="3">
    <source>
        <dbReference type="ARBA" id="ARBA00022475"/>
    </source>
</evidence>
<dbReference type="InterPro" id="IPR003599">
    <property type="entry name" value="Ig_sub"/>
</dbReference>
<keyword evidence="5" id="KW-0391">Immunity</keyword>
<name>A0AAW0HFE3_MYOGA</name>
<dbReference type="SMART" id="SM00409">
    <property type="entry name" value="IG"/>
    <property type="match status" value="1"/>
</dbReference>
<dbReference type="SUPFAM" id="SSF48726">
    <property type="entry name" value="Immunoglobulin"/>
    <property type="match status" value="1"/>
</dbReference>
<dbReference type="GO" id="GO:0005576">
    <property type="term" value="C:extracellular region"/>
    <property type="evidence" value="ECO:0007669"/>
    <property type="project" value="UniProtKB-SubCell"/>
</dbReference>
<feature type="transmembrane region" description="Helical" evidence="11">
    <location>
        <begin position="184"/>
        <end position="211"/>
    </location>
</feature>
<keyword evidence="10" id="KW-1280">Immunoglobulin</keyword>
<evidence type="ECO:0000256" key="6">
    <source>
        <dbReference type="ARBA" id="ARBA00023130"/>
    </source>
</evidence>
<dbReference type="InterPro" id="IPR036179">
    <property type="entry name" value="Ig-like_dom_sf"/>
</dbReference>
<evidence type="ECO:0000256" key="10">
    <source>
        <dbReference type="ARBA" id="ARBA00043265"/>
    </source>
</evidence>
<dbReference type="PANTHER" id="PTHR23266">
    <property type="entry name" value="IMMUNOGLOBULIN HEAVY CHAIN"/>
    <property type="match status" value="1"/>
</dbReference>
<dbReference type="InterPro" id="IPR013783">
    <property type="entry name" value="Ig-like_fold"/>
</dbReference>
<dbReference type="InterPro" id="IPR013106">
    <property type="entry name" value="Ig_V-set"/>
</dbReference>
<reference evidence="14 15" key="1">
    <citation type="journal article" date="2023" name="bioRxiv">
        <title>Conserved and derived expression patterns and positive selection on dental genes reveal complex evolutionary context of ever-growing rodent molars.</title>
        <authorList>
            <person name="Calamari Z.T."/>
            <person name="Song A."/>
            <person name="Cohen E."/>
            <person name="Akter M."/>
            <person name="Roy R.D."/>
            <person name="Hallikas O."/>
            <person name="Christensen M.M."/>
            <person name="Li P."/>
            <person name="Marangoni P."/>
            <person name="Jernvall J."/>
            <person name="Klein O.D."/>
        </authorList>
    </citation>
    <scope>NUCLEOTIDE SEQUENCE [LARGE SCALE GENOMIC DNA]</scope>
    <source>
        <strain evidence="14">V071</strain>
    </source>
</reference>
<organism evidence="14 15">
    <name type="scientific">Myodes glareolus</name>
    <name type="common">Bank vole</name>
    <name type="synonym">Clethrionomys glareolus</name>
    <dbReference type="NCBI Taxonomy" id="447135"/>
    <lineage>
        <taxon>Eukaryota</taxon>
        <taxon>Metazoa</taxon>
        <taxon>Chordata</taxon>
        <taxon>Craniata</taxon>
        <taxon>Vertebrata</taxon>
        <taxon>Euteleostomi</taxon>
        <taxon>Mammalia</taxon>
        <taxon>Eutheria</taxon>
        <taxon>Euarchontoglires</taxon>
        <taxon>Glires</taxon>
        <taxon>Rodentia</taxon>
        <taxon>Myomorpha</taxon>
        <taxon>Muroidea</taxon>
        <taxon>Cricetidae</taxon>
        <taxon>Arvicolinae</taxon>
        <taxon>Myodes</taxon>
    </lineage>
</organism>
<dbReference type="Gene3D" id="2.60.40.10">
    <property type="entry name" value="Immunoglobulins"/>
    <property type="match status" value="1"/>
</dbReference>
<keyword evidence="8" id="KW-1015">Disulfide bond</keyword>
<dbReference type="GO" id="GO:0002250">
    <property type="term" value="P:adaptive immune response"/>
    <property type="evidence" value="ECO:0007669"/>
    <property type="project" value="UniProtKB-KW"/>
</dbReference>
<dbReference type="CDD" id="cd04981">
    <property type="entry name" value="IgV_H"/>
    <property type="match status" value="1"/>
</dbReference>
<dbReference type="InterPro" id="IPR007110">
    <property type="entry name" value="Ig-like_dom"/>
</dbReference>
<proteinExistence type="predicted"/>
<evidence type="ECO:0000313" key="14">
    <source>
        <dbReference type="EMBL" id="KAK7801071.1"/>
    </source>
</evidence>